<keyword evidence="16 18" id="KW-0472">Membrane</keyword>
<feature type="binding site" evidence="19">
    <location>
        <position position="351"/>
    </location>
    <ligand>
        <name>Zn(2+)</name>
        <dbReference type="ChEBI" id="CHEBI:29105"/>
        <label>1</label>
    </ligand>
</feature>
<evidence type="ECO:0000256" key="10">
    <source>
        <dbReference type="ARBA" id="ARBA00022832"/>
    </source>
</evidence>
<evidence type="ECO:0000256" key="5">
    <source>
        <dbReference type="ARBA" id="ARBA00022516"/>
    </source>
</evidence>
<dbReference type="InterPro" id="IPR036400">
    <property type="entry name" value="Cyt_B5-like_heme/steroid_sf"/>
</dbReference>
<comment type="pathway">
    <text evidence="3">Lipid metabolism.</text>
</comment>
<evidence type="ECO:0000256" key="1">
    <source>
        <dbReference type="ARBA" id="ARBA00004477"/>
    </source>
</evidence>
<keyword evidence="6 20" id="KW-0349">Heme</keyword>
<comment type="subcellular location">
    <subcellularLocation>
        <location evidence="1">Endoplasmic reticulum membrane</location>
        <topology evidence="1">Multi-pass membrane protein</topology>
    </subcellularLocation>
</comment>
<evidence type="ECO:0000256" key="18">
    <source>
        <dbReference type="PIRNR" id="PIRNR005149"/>
    </source>
</evidence>
<comment type="cofactor">
    <cofactor evidence="20">
        <name>Fe cation</name>
        <dbReference type="ChEBI" id="CHEBI:24875"/>
    </cofactor>
</comment>
<feature type="binding site" evidence="19">
    <location>
        <position position="254"/>
    </location>
    <ligand>
        <name>Zn(2+)</name>
        <dbReference type="ChEBI" id="CHEBI:29105"/>
        <label>1</label>
    </ligand>
</feature>
<dbReference type="Pfam" id="PF04116">
    <property type="entry name" value="FA_hydroxylase"/>
    <property type="match status" value="1"/>
</dbReference>
<evidence type="ECO:0000259" key="23">
    <source>
        <dbReference type="PROSITE" id="PS50255"/>
    </source>
</evidence>
<dbReference type="FunFam" id="3.10.120.10:FF:000007">
    <property type="entry name" value="Sulfite oxidase, mitochondrial"/>
    <property type="match status" value="1"/>
</dbReference>
<feature type="binding site" evidence="19">
    <location>
        <position position="249"/>
    </location>
    <ligand>
        <name>Zn(2+)</name>
        <dbReference type="ChEBI" id="CHEBI:29105"/>
        <label>1</label>
    </ligand>
</feature>
<proteinExistence type="inferred from homology"/>
<comment type="function">
    <text evidence="18">Ceramide hydroxylase involved in the hydroxylation of sphingolipid-associated very long chain fatty acids. Postulated to hydroxylate the very long chain fatty acid of dihydroceramides and phytoceramides at C-2.</text>
</comment>
<feature type="domain" description="Cytochrome b5 heme-binding" evidence="23">
    <location>
        <begin position="1"/>
        <end position="80"/>
    </location>
</feature>
<evidence type="ECO:0000256" key="20">
    <source>
        <dbReference type="PIRSR" id="PIRSR005149-50"/>
    </source>
</evidence>
<evidence type="ECO:0000256" key="17">
    <source>
        <dbReference type="ARBA" id="ARBA00023160"/>
    </source>
</evidence>
<keyword evidence="8 18" id="KW-0479">Metal-binding</keyword>
<evidence type="ECO:0000256" key="21">
    <source>
        <dbReference type="SAM" id="MobiDB-lite"/>
    </source>
</evidence>
<reference evidence="24 25" key="1">
    <citation type="submission" date="2016-07" db="EMBL/GenBank/DDBJ databases">
        <title>Pervasive Adenine N6-methylation of Active Genes in Fungi.</title>
        <authorList>
            <consortium name="DOE Joint Genome Institute"/>
            <person name="Mondo S.J."/>
            <person name="Dannebaum R.O."/>
            <person name="Kuo R.C."/>
            <person name="Labutti K."/>
            <person name="Haridas S."/>
            <person name="Kuo A."/>
            <person name="Salamov A."/>
            <person name="Ahrendt S.R."/>
            <person name="Lipzen A."/>
            <person name="Sullivan W."/>
            <person name="Andreopoulos W.B."/>
            <person name="Clum A."/>
            <person name="Lindquist E."/>
            <person name="Daum C."/>
            <person name="Ramamoorthy G.K."/>
            <person name="Gryganskyi A."/>
            <person name="Culley D."/>
            <person name="Magnuson J.K."/>
            <person name="James T.Y."/>
            <person name="O'Malley M.A."/>
            <person name="Stajich J.E."/>
            <person name="Spatafora J.W."/>
            <person name="Visel A."/>
            <person name="Grigoriev I.V."/>
        </authorList>
    </citation>
    <scope>NUCLEOTIDE SEQUENCE [LARGE SCALE GENOMIC DNA]</scope>
    <source>
        <strain evidence="24 25">NRRL 2496</strain>
    </source>
</reference>
<feature type="binding site" evidence="19">
    <location>
        <position position="355"/>
    </location>
    <ligand>
        <name>Zn(2+)</name>
        <dbReference type="ChEBI" id="CHEBI:29105"/>
        <label>1</label>
    </ligand>
</feature>
<evidence type="ECO:0000256" key="22">
    <source>
        <dbReference type="SAM" id="Phobius"/>
    </source>
</evidence>
<dbReference type="InterPro" id="IPR014430">
    <property type="entry name" value="Scs7"/>
</dbReference>
<feature type="binding site" evidence="19">
    <location>
        <position position="277"/>
    </location>
    <ligand>
        <name>Zn(2+)</name>
        <dbReference type="ChEBI" id="CHEBI:29105"/>
        <label>1</label>
    </ligand>
</feature>
<dbReference type="EC" id="1.-.-.-" evidence="18"/>
<comment type="similarity">
    <text evidence="4 18">Belongs to the sterol desaturase family. SCS7 subfamily.</text>
</comment>
<organism evidence="24 25">
    <name type="scientific">Syncephalastrum racemosum</name>
    <name type="common">Filamentous fungus</name>
    <dbReference type="NCBI Taxonomy" id="13706"/>
    <lineage>
        <taxon>Eukaryota</taxon>
        <taxon>Fungi</taxon>
        <taxon>Fungi incertae sedis</taxon>
        <taxon>Mucoromycota</taxon>
        <taxon>Mucoromycotina</taxon>
        <taxon>Mucoromycetes</taxon>
        <taxon>Mucorales</taxon>
        <taxon>Syncephalastraceae</taxon>
        <taxon>Syncephalastrum</taxon>
    </lineage>
</organism>
<evidence type="ECO:0000256" key="6">
    <source>
        <dbReference type="ARBA" id="ARBA00022617"/>
    </source>
</evidence>
<dbReference type="AlphaFoldDB" id="A0A1X2H156"/>
<dbReference type="InterPro" id="IPR006694">
    <property type="entry name" value="Fatty_acid_hydroxylase"/>
</dbReference>
<feature type="compositionally biased region" description="Low complexity" evidence="21">
    <location>
        <begin position="82"/>
        <end position="100"/>
    </location>
</feature>
<evidence type="ECO:0000313" key="25">
    <source>
        <dbReference type="Proteomes" id="UP000242180"/>
    </source>
</evidence>
<dbReference type="Gene3D" id="3.10.120.10">
    <property type="entry name" value="Cytochrome b5-like heme/steroid binding domain"/>
    <property type="match status" value="1"/>
</dbReference>
<dbReference type="STRING" id="13706.A0A1X2H156"/>
<sequence length="382" mass="43790">MSTFTMGQVLQHASESSCWFVYKGKVYDVTPFVRDHPGGQDILMPFAGTDVSDVLHDENLHVHSDAAYELLQEYYIGELVVSSPPSPSSSSSGAPSLSVSEGEDEDDELATVPDDDHPKGNIKHLQAQQQQQQQTQKPMPFLRPPTRDSEFLDLGKPLFPQLWYATWSKSFYLDQVHRPRFVSHYVPYFSNPWLDVLSRTTWYTVPLVWLPFVGYQLWRSVSCGLTLTTALQIFCLGVVFWSLLEYALHRFLFHLDDLLPDHPLALLCHFTLHGIHHHMPMDRLRLVMPPALTILIGAPVIQLTHQLLSTSKAHAFVAGAFFGYVGYDCIHYYLHHAQVIRIHFREMKRYHLAHHYKNYESGYGITSKIWDHIFGTVLESQA</sequence>
<dbReference type="InParanoid" id="A0A1X2H156"/>
<feature type="binding site" evidence="19">
    <location>
        <position position="354"/>
    </location>
    <ligand>
        <name>Zn(2+)</name>
        <dbReference type="ChEBI" id="CHEBI:29105"/>
        <label>1</label>
    </ligand>
</feature>
<evidence type="ECO:0000256" key="13">
    <source>
        <dbReference type="ARBA" id="ARBA00023002"/>
    </source>
</evidence>
<evidence type="ECO:0000256" key="2">
    <source>
        <dbReference type="ARBA" id="ARBA00004991"/>
    </source>
</evidence>
<dbReference type="GO" id="GO:0005506">
    <property type="term" value="F:iron ion binding"/>
    <property type="evidence" value="ECO:0007669"/>
    <property type="project" value="UniProtKB-UniRule"/>
</dbReference>
<evidence type="ECO:0000256" key="12">
    <source>
        <dbReference type="ARBA" id="ARBA00022989"/>
    </source>
</evidence>
<feature type="binding site" description="axial binding residue" evidence="20">
    <location>
        <position position="63"/>
    </location>
    <ligand>
        <name>heme</name>
        <dbReference type="ChEBI" id="CHEBI:30413"/>
    </ligand>
    <ligandPart>
        <name>Fe</name>
        <dbReference type="ChEBI" id="CHEBI:18248"/>
    </ligandPart>
</feature>
<dbReference type="PRINTS" id="PR00363">
    <property type="entry name" value="CYTOCHROMEB5"/>
</dbReference>
<keyword evidence="5 18" id="KW-0444">Lipid biosynthesis</keyword>
<gene>
    <name evidence="24" type="ORF">BCR43DRAFT_566717</name>
</gene>
<comment type="cofactor">
    <cofactor evidence="18 19">
        <name>Zn(2+)</name>
        <dbReference type="ChEBI" id="CHEBI:29105"/>
    </cofactor>
    <text evidence="18 19">Binds 2 Zn(2+) ions per subunit that likely form a catalytic dimetal center.</text>
</comment>
<feature type="transmembrane region" description="Helical" evidence="22">
    <location>
        <begin position="224"/>
        <end position="244"/>
    </location>
</feature>
<feature type="binding site" evidence="19">
    <location>
        <position position="276"/>
    </location>
    <ligand>
        <name>Zn(2+)</name>
        <dbReference type="ChEBI" id="CHEBI:29105"/>
        <label>1</label>
    </ligand>
</feature>
<evidence type="ECO:0000256" key="9">
    <source>
        <dbReference type="ARBA" id="ARBA00022824"/>
    </source>
</evidence>
<evidence type="ECO:0000256" key="4">
    <source>
        <dbReference type="ARBA" id="ARBA00005747"/>
    </source>
</evidence>
<keyword evidence="7 22" id="KW-0812">Transmembrane</keyword>
<evidence type="ECO:0000256" key="7">
    <source>
        <dbReference type="ARBA" id="ARBA00022692"/>
    </source>
</evidence>
<keyword evidence="25" id="KW-1185">Reference proteome</keyword>
<protein>
    <recommendedName>
        <fullName evidence="18">Ceramide very long chain fatty acid hydroxylase</fullName>
        <ecNumber evidence="18">1.-.-.-</ecNumber>
    </recommendedName>
</protein>
<feature type="binding site" description="axial binding residue" evidence="20">
    <location>
        <position position="36"/>
    </location>
    <ligand>
        <name>heme</name>
        <dbReference type="ChEBI" id="CHEBI:30413"/>
    </ligand>
    <ligandPart>
        <name>Fe</name>
        <dbReference type="ChEBI" id="CHEBI:18248"/>
    </ligandPart>
</feature>
<comment type="pathway">
    <text evidence="2">Sphingolipid metabolism.</text>
</comment>
<evidence type="ECO:0000313" key="24">
    <source>
        <dbReference type="EMBL" id="ORY91154.1"/>
    </source>
</evidence>
<dbReference type="PROSITE" id="PS50255">
    <property type="entry name" value="CYTOCHROME_B5_2"/>
    <property type="match status" value="1"/>
</dbReference>
<evidence type="ECO:0000256" key="16">
    <source>
        <dbReference type="ARBA" id="ARBA00023136"/>
    </source>
</evidence>
<feature type="binding site" evidence="19">
    <location>
        <position position="335"/>
    </location>
    <ligand>
        <name>Zn(2+)</name>
        <dbReference type="ChEBI" id="CHEBI:29105"/>
        <label>1</label>
    </ligand>
</feature>
<feature type="binding site" evidence="19">
    <location>
        <position position="273"/>
    </location>
    <ligand>
        <name>Zn(2+)</name>
        <dbReference type="ChEBI" id="CHEBI:29105"/>
        <label>1</label>
    </ligand>
</feature>
<keyword evidence="13 18" id="KW-0560">Oxidoreductase</keyword>
<dbReference type="PANTHER" id="PTHR12863:SF1">
    <property type="entry name" value="FATTY ACID 2-HYDROXYLASE"/>
    <property type="match status" value="1"/>
</dbReference>
<dbReference type="PANTHER" id="PTHR12863">
    <property type="entry name" value="FATTY ACID HYDROXYLASE"/>
    <property type="match status" value="1"/>
</dbReference>
<dbReference type="EMBL" id="MCGN01000011">
    <property type="protein sequence ID" value="ORY91154.1"/>
    <property type="molecule type" value="Genomic_DNA"/>
</dbReference>
<keyword evidence="12 22" id="KW-1133">Transmembrane helix</keyword>
<dbReference type="GO" id="GO:0080132">
    <property type="term" value="F:fatty acid 2-hydroxylase activity"/>
    <property type="evidence" value="ECO:0007669"/>
    <property type="project" value="InterPro"/>
</dbReference>
<dbReference type="InterPro" id="IPR001199">
    <property type="entry name" value="Cyt_B5-like_heme/steroid-bd"/>
</dbReference>
<feature type="transmembrane region" description="Helical" evidence="22">
    <location>
        <begin position="314"/>
        <end position="334"/>
    </location>
</feature>
<comment type="caution">
    <text evidence="24">The sequence shown here is derived from an EMBL/GenBank/DDBJ whole genome shotgun (WGS) entry which is preliminary data.</text>
</comment>
<dbReference type="GO" id="GO:0020037">
    <property type="term" value="F:heme binding"/>
    <property type="evidence" value="ECO:0007669"/>
    <property type="project" value="InterPro"/>
</dbReference>
<dbReference type="PIRSF" id="PIRSF005149">
    <property type="entry name" value="IPC-B_HD"/>
    <property type="match status" value="1"/>
</dbReference>
<evidence type="ECO:0000256" key="8">
    <source>
        <dbReference type="ARBA" id="ARBA00022723"/>
    </source>
</evidence>
<dbReference type="FunCoup" id="A0A1X2H156">
    <property type="interactions" value="130"/>
</dbReference>
<evidence type="ECO:0000256" key="15">
    <source>
        <dbReference type="ARBA" id="ARBA00023098"/>
    </source>
</evidence>
<dbReference type="GO" id="GO:0005789">
    <property type="term" value="C:endoplasmic reticulum membrane"/>
    <property type="evidence" value="ECO:0007669"/>
    <property type="project" value="UniProtKB-SubCell"/>
</dbReference>
<feature type="region of interest" description="Disordered" evidence="21">
    <location>
        <begin position="82"/>
        <end position="143"/>
    </location>
</feature>
<name>A0A1X2H156_SYNRA</name>
<keyword evidence="11 19" id="KW-0862">Zinc</keyword>
<dbReference type="Pfam" id="PF00173">
    <property type="entry name" value="Cyt-b5"/>
    <property type="match status" value="1"/>
</dbReference>
<accession>A0A1X2H156</accession>
<dbReference type="InterPro" id="IPR018506">
    <property type="entry name" value="Cyt_B5_heme-BS"/>
</dbReference>
<feature type="compositionally biased region" description="Low complexity" evidence="21">
    <location>
        <begin position="126"/>
        <end position="136"/>
    </location>
</feature>
<dbReference type="GO" id="GO:0006633">
    <property type="term" value="P:fatty acid biosynthetic process"/>
    <property type="evidence" value="ECO:0007669"/>
    <property type="project" value="UniProtKB-KW"/>
</dbReference>
<dbReference type="OrthoDB" id="2204368at2759"/>
<evidence type="ECO:0000256" key="19">
    <source>
        <dbReference type="PIRSR" id="PIRSR005149-1"/>
    </source>
</evidence>
<dbReference type="SUPFAM" id="SSF55856">
    <property type="entry name" value="Cytochrome b5-like heme/steroid binding domain"/>
    <property type="match status" value="1"/>
</dbReference>
<keyword evidence="17 18" id="KW-0275">Fatty acid biosynthesis</keyword>
<evidence type="ECO:0000256" key="14">
    <source>
        <dbReference type="ARBA" id="ARBA00023004"/>
    </source>
</evidence>
<evidence type="ECO:0000256" key="11">
    <source>
        <dbReference type="ARBA" id="ARBA00022833"/>
    </source>
</evidence>
<feature type="binding site" evidence="19">
    <location>
        <position position="331"/>
    </location>
    <ligand>
        <name>Zn(2+)</name>
        <dbReference type="ChEBI" id="CHEBI:29105"/>
        <label>1</label>
    </ligand>
</feature>
<dbReference type="PROSITE" id="PS00191">
    <property type="entry name" value="CYTOCHROME_B5_1"/>
    <property type="match status" value="1"/>
</dbReference>
<evidence type="ECO:0000256" key="3">
    <source>
        <dbReference type="ARBA" id="ARBA00005189"/>
    </source>
</evidence>
<keyword evidence="14 18" id="KW-0408">Iron</keyword>
<keyword evidence="15 18" id="KW-0443">Lipid metabolism</keyword>
<keyword evidence="9 18" id="KW-0256">Endoplasmic reticulum</keyword>
<feature type="transmembrane region" description="Helical" evidence="22">
    <location>
        <begin position="286"/>
        <end position="308"/>
    </location>
</feature>
<dbReference type="SMART" id="SM01117">
    <property type="entry name" value="Cyt-b5"/>
    <property type="match status" value="1"/>
</dbReference>
<keyword evidence="10 18" id="KW-0276">Fatty acid metabolism</keyword>
<dbReference type="Proteomes" id="UP000242180">
    <property type="component" value="Unassembled WGS sequence"/>
</dbReference>